<feature type="transmembrane region" description="Helical" evidence="1">
    <location>
        <begin position="226"/>
        <end position="243"/>
    </location>
</feature>
<dbReference type="PANTHER" id="PTHR40407:SF1">
    <property type="entry name" value="HEPARAN-ALPHA-GLUCOSAMINIDE N-ACETYLTRANSFERASE CATALYTIC DOMAIN-CONTAINING PROTEIN"/>
    <property type="match status" value="1"/>
</dbReference>
<dbReference type="Proteomes" id="UP000198901">
    <property type="component" value="Unassembled WGS sequence"/>
</dbReference>
<feature type="transmembrane region" description="Helical" evidence="1">
    <location>
        <begin position="196"/>
        <end position="214"/>
    </location>
</feature>
<organism evidence="3 4">
    <name type="scientific">Siphonobacter aquaeclarae</name>
    <dbReference type="NCBI Taxonomy" id="563176"/>
    <lineage>
        <taxon>Bacteria</taxon>
        <taxon>Pseudomonadati</taxon>
        <taxon>Bacteroidota</taxon>
        <taxon>Cytophagia</taxon>
        <taxon>Cytophagales</taxon>
        <taxon>Cytophagaceae</taxon>
        <taxon>Siphonobacter</taxon>
    </lineage>
</organism>
<keyword evidence="1" id="KW-0812">Transmembrane</keyword>
<dbReference type="RefSeq" id="WP_093199573.1">
    <property type="nucleotide sequence ID" value="NZ_FNGS01000002.1"/>
</dbReference>
<feature type="transmembrane region" description="Helical" evidence="1">
    <location>
        <begin position="94"/>
        <end position="112"/>
    </location>
</feature>
<sequence length="388" mass="43203">MSIERTARASGIDLLRGIVMVVMALDHTREYFHINAFFEDPLDFTKTTPVLFLTRWITHFCAPTFVLLAGMSARLSGSRKPDSEHSTFLITRGLWLILLEVTIVNFGLWFNLSYSQTLLQVIWAIGFSMVVLGLMVRLPFPTTIPALAIFLIFGHNLLDNVSAPEGSVLAVLKTLLFQPGVLPVGEGKIVISGYPALPWTGILLAGYSLGSLYFRSVSVIRRKRILLWTGVGAVAGFVLLRLLNSYGDPSPWSRQSTGIFTFLSFLNTTKYPPSLLFTLMTIGPALILLSVFEGKTSFLSVYGRVPLFYFIVHFYLIHLLSVVFMLISGISWSDIHFTNGTGGVVQNQGVSLGWVYVVWIAIVASLYFPCKGYAGFKSRQTSRLWSYL</sequence>
<keyword evidence="4" id="KW-1185">Reference proteome</keyword>
<dbReference type="Pfam" id="PF07786">
    <property type="entry name" value="HGSNAT_cat"/>
    <property type="match status" value="1"/>
</dbReference>
<dbReference type="AlphaFoldDB" id="A0A1G9LHX7"/>
<feature type="transmembrane region" description="Helical" evidence="1">
    <location>
        <begin position="352"/>
        <end position="370"/>
    </location>
</feature>
<proteinExistence type="predicted"/>
<name>A0A1G9LHX7_9BACT</name>
<dbReference type="PANTHER" id="PTHR40407">
    <property type="entry name" value="MEMBRANE PROTEIN-LIKE PROTEIN"/>
    <property type="match status" value="1"/>
</dbReference>
<feature type="transmembrane region" description="Helical" evidence="1">
    <location>
        <begin position="306"/>
        <end position="332"/>
    </location>
</feature>
<keyword evidence="1" id="KW-1133">Transmembrane helix</keyword>
<keyword evidence="1" id="KW-0472">Membrane</keyword>
<dbReference type="InterPro" id="IPR012429">
    <property type="entry name" value="HGSNAT_cat"/>
</dbReference>
<evidence type="ECO:0000259" key="2">
    <source>
        <dbReference type="Pfam" id="PF07786"/>
    </source>
</evidence>
<evidence type="ECO:0000313" key="3">
    <source>
        <dbReference type="EMBL" id="SDL61549.1"/>
    </source>
</evidence>
<dbReference type="OrthoDB" id="508112at2"/>
<protein>
    <submittedName>
        <fullName evidence="3">Uncharacterized membrane protein</fullName>
    </submittedName>
</protein>
<feature type="domain" description="Heparan-alpha-glucosaminide N-acetyltransferase catalytic" evidence="2">
    <location>
        <begin position="8"/>
        <end position="216"/>
    </location>
</feature>
<feature type="transmembrane region" description="Helical" evidence="1">
    <location>
        <begin position="56"/>
        <end position="73"/>
    </location>
</feature>
<reference evidence="3 4" key="1">
    <citation type="submission" date="2016-10" db="EMBL/GenBank/DDBJ databases">
        <authorList>
            <person name="de Groot N.N."/>
        </authorList>
    </citation>
    <scope>NUCLEOTIDE SEQUENCE [LARGE SCALE GENOMIC DNA]</scope>
    <source>
        <strain evidence="3 4">DSM 21668</strain>
    </source>
</reference>
<evidence type="ECO:0000256" key="1">
    <source>
        <dbReference type="SAM" id="Phobius"/>
    </source>
</evidence>
<dbReference type="EMBL" id="FNGS01000002">
    <property type="protein sequence ID" value="SDL61549.1"/>
    <property type="molecule type" value="Genomic_DNA"/>
</dbReference>
<gene>
    <name evidence="3" type="ORF">SAMN04488090_1427</name>
</gene>
<dbReference type="STRING" id="563176.SAMN04488090_1427"/>
<evidence type="ECO:0000313" key="4">
    <source>
        <dbReference type="Proteomes" id="UP000198901"/>
    </source>
</evidence>
<accession>A0A1G9LHX7</accession>
<feature type="transmembrane region" description="Helical" evidence="1">
    <location>
        <begin position="275"/>
        <end position="294"/>
    </location>
</feature>